<accession>A0A8X6LD38</accession>
<protein>
    <recommendedName>
        <fullName evidence="4">Secreted protein</fullName>
    </recommendedName>
</protein>
<dbReference type="EMBL" id="BMAO01035503">
    <property type="protein sequence ID" value="GFR04092.1"/>
    <property type="molecule type" value="Genomic_DNA"/>
</dbReference>
<name>A0A8X6LD38_TRICU</name>
<reference evidence="2" key="1">
    <citation type="submission" date="2020-07" db="EMBL/GenBank/DDBJ databases">
        <title>Multicomponent nature underlies the extraordinary mechanical properties of spider dragline silk.</title>
        <authorList>
            <person name="Kono N."/>
            <person name="Nakamura H."/>
            <person name="Mori M."/>
            <person name="Yoshida Y."/>
            <person name="Ohtoshi R."/>
            <person name="Malay A.D."/>
            <person name="Moran D.A.P."/>
            <person name="Tomita M."/>
            <person name="Numata K."/>
            <person name="Arakawa K."/>
        </authorList>
    </citation>
    <scope>NUCLEOTIDE SEQUENCE</scope>
</reference>
<evidence type="ECO:0000256" key="1">
    <source>
        <dbReference type="SAM" id="SignalP"/>
    </source>
</evidence>
<feature type="signal peptide" evidence="1">
    <location>
        <begin position="1"/>
        <end position="22"/>
    </location>
</feature>
<evidence type="ECO:0000313" key="3">
    <source>
        <dbReference type="Proteomes" id="UP000887116"/>
    </source>
</evidence>
<proteinExistence type="predicted"/>
<dbReference type="Proteomes" id="UP000887116">
    <property type="component" value="Unassembled WGS sequence"/>
</dbReference>
<evidence type="ECO:0008006" key="4">
    <source>
        <dbReference type="Google" id="ProtNLM"/>
    </source>
</evidence>
<comment type="caution">
    <text evidence="2">The sequence shown here is derived from an EMBL/GenBank/DDBJ whole genome shotgun (WGS) entry which is preliminary data.</text>
</comment>
<evidence type="ECO:0000313" key="2">
    <source>
        <dbReference type="EMBL" id="GFR04092.1"/>
    </source>
</evidence>
<gene>
    <name evidence="2" type="ORF">TNCT_222551</name>
</gene>
<dbReference type="AlphaFoldDB" id="A0A8X6LD38"/>
<keyword evidence="1" id="KW-0732">Signal</keyword>
<keyword evidence="3" id="KW-1185">Reference proteome</keyword>
<sequence>MAVWTKCLVTSVTAWIPSSVLTALHFSGNLDCKFSHISYCLDTPKCNLYRCSSVAVWSTSLVSSVTAWTPTSVLKALHFSGCLDKMFSHISHCLDTIKCSYSTAL</sequence>
<organism evidence="2 3">
    <name type="scientific">Trichonephila clavata</name>
    <name type="common">Joro spider</name>
    <name type="synonym">Nephila clavata</name>
    <dbReference type="NCBI Taxonomy" id="2740835"/>
    <lineage>
        <taxon>Eukaryota</taxon>
        <taxon>Metazoa</taxon>
        <taxon>Ecdysozoa</taxon>
        <taxon>Arthropoda</taxon>
        <taxon>Chelicerata</taxon>
        <taxon>Arachnida</taxon>
        <taxon>Araneae</taxon>
        <taxon>Araneomorphae</taxon>
        <taxon>Entelegynae</taxon>
        <taxon>Araneoidea</taxon>
        <taxon>Nephilidae</taxon>
        <taxon>Trichonephila</taxon>
    </lineage>
</organism>
<feature type="chain" id="PRO_5036448565" description="Secreted protein" evidence="1">
    <location>
        <begin position="23"/>
        <end position="105"/>
    </location>
</feature>